<dbReference type="EMBL" id="OZ021741">
    <property type="protein sequence ID" value="CAK9325885.1"/>
    <property type="molecule type" value="Genomic_DNA"/>
</dbReference>
<keyword evidence="2" id="KW-1185">Reference proteome</keyword>
<accession>A0ABP0Z248</accession>
<organism evidence="1 2">
    <name type="scientific">Citrullus colocynthis</name>
    <name type="common">colocynth</name>
    <dbReference type="NCBI Taxonomy" id="252529"/>
    <lineage>
        <taxon>Eukaryota</taxon>
        <taxon>Viridiplantae</taxon>
        <taxon>Streptophyta</taxon>
        <taxon>Embryophyta</taxon>
        <taxon>Tracheophyta</taxon>
        <taxon>Spermatophyta</taxon>
        <taxon>Magnoliopsida</taxon>
        <taxon>eudicotyledons</taxon>
        <taxon>Gunneridae</taxon>
        <taxon>Pentapetalae</taxon>
        <taxon>rosids</taxon>
        <taxon>fabids</taxon>
        <taxon>Cucurbitales</taxon>
        <taxon>Cucurbitaceae</taxon>
        <taxon>Benincaseae</taxon>
        <taxon>Citrullus</taxon>
    </lineage>
</organism>
<name>A0ABP0Z248_9ROSI</name>
<reference evidence="1 2" key="1">
    <citation type="submission" date="2024-03" db="EMBL/GenBank/DDBJ databases">
        <authorList>
            <person name="Gkanogiannis A."/>
            <person name="Becerra Lopez-Lavalle L."/>
        </authorList>
    </citation>
    <scope>NUCLEOTIDE SEQUENCE [LARGE SCALE GENOMIC DNA]</scope>
</reference>
<evidence type="ECO:0000313" key="2">
    <source>
        <dbReference type="Proteomes" id="UP001642487"/>
    </source>
</evidence>
<protein>
    <submittedName>
        <fullName evidence="1">Uncharacterized protein</fullName>
    </submittedName>
</protein>
<proteinExistence type="predicted"/>
<sequence>MLSNEYIEHVPDEKYPKKVWETLERLTQKNATRLQYLENELARTTQELDKEKPVSNARLCRYLICG</sequence>
<dbReference type="Proteomes" id="UP001642487">
    <property type="component" value="Chromosome 7"/>
</dbReference>
<evidence type="ECO:0000313" key="1">
    <source>
        <dbReference type="EMBL" id="CAK9325885.1"/>
    </source>
</evidence>
<gene>
    <name evidence="1" type="ORF">CITCOLO1_LOCUS18161</name>
</gene>